<gene>
    <name evidence="2" type="ORF">LPW39_22715</name>
</gene>
<dbReference type="Pfam" id="PF01872">
    <property type="entry name" value="RibD_C"/>
    <property type="match status" value="1"/>
</dbReference>
<name>A0AAW4Y363_9BURK</name>
<proteinExistence type="predicted"/>
<feature type="domain" description="Bacterial bifunctional deaminase-reductase C-terminal" evidence="1">
    <location>
        <begin position="6"/>
        <end position="151"/>
    </location>
</feature>
<evidence type="ECO:0000313" key="3">
    <source>
        <dbReference type="Proteomes" id="UP001199260"/>
    </source>
</evidence>
<dbReference type="EMBL" id="JAJNCT010000034">
    <property type="protein sequence ID" value="MCD2167940.1"/>
    <property type="molecule type" value="Genomic_DNA"/>
</dbReference>
<dbReference type="AlphaFoldDB" id="A0AAW4Y363"/>
<dbReference type="PANTHER" id="PTHR38011:SF11">
    <property type="entry name" value="2,5-DIAMINO-6-RIBOSYLAMINO-4(3H)-PYRIMIDINONE 5'-PHOSPHATE REDUCTASE"/>
    <property type="match status" value="1"/>
</dbReference>
<dbReference type="GO" id="GO:0008703">
    <property type="term" value="F:5-amino-6-(5-phosphoribosylamino)uracil reductase activity"/>
    <property type="evidence" value="ECO:0007669"/>
    <property type="project" value="InterPro"/>
</dbReference>
<evidence type="ECO:0000313" key="2">
    <source>
        <dbReference type="EMBL" id="MCD2167940.1"/>
    </source>
</evidence>
<organism evidence="2 3">
    <name type="scientific">Comamonas koreensis</name>
    <dbReference type="NCBI Taxonomy" id="160825"/>
    <lineage>
        <taxon>Bacteria</taxon>
        <taxon>Pseudomonadati</taxon>
        <taxon>Pseudomonadota</taxon>
        <taxon>Betaproteobacteria</taxon>
        <taxon>Burkholderiales</taxon>
        <taxon>Comamonadaceae</taxon>
        <taxon>Comamonas</taxon>
    </lineage>
</organism>
<dbReference type="SUPFAM" id="SSF53597">
    <property type="entry name" value="Dihydrofolate reductase-like"/>
    <property type="match status" value="1"/>
</dbReference>
<evidence type="ECO:0000259" key="1">
    <source>
        <dbReference type="Pfam" id="PF01872"/>
    </source>
</evidence>
<accession>A0AAW4Y363</accession>
<dbReference type="InterPro" id="IPR024072">
    <property type="entry name" value="DHFR-like_dom_sf"/>
</dbReference>
<dbReference type="Gene3D" id="3.40.430.10">
    <property type="entry name" value="Dihydrofolate Reductase, subunit A"/>
    <property type="match status" value="1"/>
</dbReference>
<reference evidence="2 3" key="1">
    <citation type="submission" date="2021-11" db="EMBL/GenBank/DDBJ databases">
        <title>Genome sequence.</title>
        <authorList>
            <person name="Sun Q."/>
        </authorList>
    </citation>
    <scope>NUCLEOTIDE SEQUENCE [LARGE SCALE GENOMIC DNA]</scope>
    <source>
        <strain evidence="2 3">KCTC 12005</strain>
    </source>
</reference>
<dbReference type="Proteomes" id="UP001199260">
    <property type="component" value="Unassembled WGS sequence"/>
</dbReference>
<dbReference type="InterPro" id="IPR002734">
    <property type="entry name" value="RibDG_C"/>
</dbReference>
<keyword evidence="3" id="KW-1185">Reference proteome</keyword>
<dbReference type="PANTHER" id="PTHR38011">
    <property type="entry name" value="DIHYDROFOLATE REDUCTASE FAMILY PROTEIN (AFU_ORTHOLOGUE AFUA_8G06820)"/>
    <property type="match status" value="1"/>
</dbReference>
<dbReference type="RefSeq" id="WP_230780871.1">
    <property type="nucleotide sequence ID" value="NZ_JAJNCT010000034.1"/>
</dbReference>
<protein>
    <submittedName>
        <fullName evidence="2">Dihydrofolate reductase family protein</fullName>
    </submittedName>
</protein>
<comment type="caution">
    <text evidence="2">The sequence shown here is derived from an EMBL/GenBank/DDBJ whole genome shotgun (WGS) entry which is preliminary data.</text>
</comment>
<sequence length="195" mass="20750">MQCSSFIATSLDGFIAKTDGSLDWLNAANATVPEGEDCGYALYMAGVDVILMGRKTFETVLGFGAWPYDKPVYVISRQWSALPAGAPATAQLWKGSLPALCTHLAASGVRAAYVDGGQLIQSFINAQLLDEITITRIPVLLGSGLPLFGPLTDGCSTVTAQHLQTRSYDFGFVQSDYRLRYAAAGQSQDETQAGA</sequence>
<dbReference type="GO" id="GO:0009231">
    <property type="term" value="P:riboflavin biosynthetic process"/>
    <property type="evidence" value="ECO:0007669"/>
    <property type="project" value="InterPro"/>
</dbReference>
<dbReference type="InterPro" id="IPR050765">
    <property type="entry name" value="Riboflavin_Biosynth_HTPR"/>
</dbReference>